<proteinExistence type="predicted"/>
<accession>A0A9D3ZEN2</accession>
<protein>
    <recommendedName>
        <fullName evidence="3">DUF4283 domain-containing protein</fullName>
    </recommendedName>
</protein>
<dbReference type="EMBL" id="JAIQCV010000013">
    <property type="protein sequence ID" value="KAH1030997.1"/>
    <property type="molecule type" value="Genomic_DNA"/>
</dbReference>
<reference evidence="1 2" key="1">
    <citation type="journal article" date="2021" name="Plant Biotechnol. J.">
        <title>Multi-omics assisted identification of the key and species-specific regulatory components of drought-tolerant mechanisms in Gossypium stocksii.</title>
        <authorList>
            <person name="Yu D."/>
            <person name="Ke L."/>
            <person name="Zhang D."/>
            <person name="Wu Y."/>
            <person name="Sun Y."/>
            <person name="Mei J."/>
            <person name="Sun J."/>
            <person name="Sun Y."/>
        </authorList>
    </citation>
    <scope>NUCLEOTIDE SEQUENCE [LARGE SCALE GENOMIC DNA]</scope>
    <source>
        <strain evidence="2">cv. E1</strain>
        <tissue evidence="1">Leaf</tissue>
    </source>
</reference>
<keyword evidence="2" id="KW-1185">Reference proteome</keyword>
<dbReference type="OrthoDB" id="996567at2759"/>
<name>A0A9D3ZEN2_9ROSI</name>
<dbReference type="Proteomes" id="UP000828251">
    <property type="component" value="Unassembled WGS sequence"/>
</dbReference>
<gene>
    <name evidence="1" type="ORF">J1N35_043171</name>
</gene>
<dbReference type="AlphaFoldDB" id="A0A9D3ZEN2"/>
<evidence type="ECO:0000313" key="1">
    <source>
        <dbReference type="EMBL" id="KAH1030997.1"/>
    </source>
</evidence>
<sequence>MESDFAGLSLNEEEETILQIPSDLDPVREEGVFRLVGCFLTAIIIHFQAMRSTMANLWHPVKGVQIRDLGERSRLGHSDSFCETKMELGMEITDMGWDLSLRAQSKRVQAMTSVWLREDGDRLDGSYVKNPGRGNSGWAAEKGKSRLDPILGLNLEGKLLSEYQLGEVVGFGQDKVAMDHDWENNVLIGEEGKKRTRGENDESNVLVHRNKLLLELSQSAAATRQADRQQ</sequence>
<comment type="caution">
    <text evidence="1">The sequence shown here is derived from an EMBL/GenBank/DDBJ whole genome shotgun (WGS) entry which is preliminary data.</text>
</comment>
<evidence type="ECO:0000313" key="2">
    <source>
        <dbReference type="Proteomes" id="UP000828251"/>
    </source>
</evidence>
<organism evidence="1 2">
    <name type="scientific">Gossypium stocksii</name>
    <dbReference type="NCBI Taxonomy" id="47602"/>
    <lineage>
        <taxon>Eukaryota</taxon>
        <taxon>Viridiplantae</taxon>
        <taxon>Streptophyta</taxon>
        <taxon>Embryophyta</taxon>
        <taxon>Tracheophyta</taxon>
        <taxon>Spermatophyta</taxon>
        <taxon>Magnoliopsida</taxon>
        <taxon>eudicotyledons</taxon>
        <taxon>Gunneridae</taxon>
        <taxon>Pentapetalae</taxon>
        <taxon>rosids</taxon>
        <taxon>malvids</taxon>
        <taxon>Malvales</taxon>
        <taxon>Malvaceae</taxon>
        <taxon>Malvoideae</taxon>
        <taxon>Gossypium</taxon>
    </lineage>
</organism>
<evidence type="ECO:0008006" key="3">
    <source>
        <dbReference type="Google" id="ProtNLM"/>
    </source>
</evidence>